<sequence>MGPTREPPIRPQTSDLTELPSSLSLDLPRPSTPPQFIRRTTIPLSLVLDPSPDDVNHPPAASTSTQEDMEPFTASPLVKYSYEVSIPLNVSLVMIRRALDAAGIAFTSAQMEYRHILSGRLRVALKKKPAFYYEKDAVFHPFVLRSRSRPS</sequence>
<dbReference type="RefSeq" id="XP_019022952.1">
    <property type="nucleotide sequence ID" value="XM_019167853.1"/>
</dbReference>
<dbReference type="Proteomes" id="UP000033140">
    <property type="component" value="Unassembled WGS sequence"/>
</dbReference>
<feature type="region of interest" description="Disordered" evidence="1">
    <location>
        <begin position="48"/>
        <end position="71"/>
    </location>
</feature>
<feature type="region of interest" description="Disordered" evidence="1">
    <location>
        <begin position="1"/>
        <end position="36"/>
    </location>
</feature>
<dbReference type="EMBL" id="BACD03000045">
    <property type="protein sequence ID" value="GAO51352.1"/>
    <property type="molecule type" value="Genomic_DNA"/>
</dbReference>
<reference evidence="2 3" key="1">
    <citation type="journal article" date="2011" name="J. Gen. Appl. Microbiol.">
        <title>Draft genome sequencing of the enigmatic yeast Saitoella complicata.</title>
        <authorList>
            <person name="Nishida H."/>
            <person name="Hamamoto M."/>
            <person name="Sugiyama J."/>
        </authorList>
    </citation>
    <scope>NUCLEOTIDE SEQUENCE [LARGE SCALE GENOMIC DNA]</scope>
    <source>
        <strain evidence="2 3">NRRL Y-17804</strain>
    </source>
</reference>
<name>A0A0E9NN91_SAICN</name>
<gene>
    <name evidence="2" type="ORF">G7K_5454-t1</name>
</gene>
<evidence type="ECO:0000256" key="1">
    <source>
        <dbReference type="SAM" id="MobiDB-lite"/>
    </source>
</evidence>
<proteinExistence type="predicted"/>
<evidence type="ECO:0000313" key="3">
    <source>
        <dbReference type="Proteomes" id="UP000033140"/>
    </source>
</evidence>
<organism evidence="2 3">
    <name type="scientific">Saitoella complicata (strain BCRC 22490 / CBS 7301 / JCM 7358 / NBRC 10748 / NRRL Y-17804)</name>
    <dbReference type="NCBI Taxonomy" id="698492"/>
    <lineage>
        <taxon>Eukaryota</taxon>
        <taxon>Fungi</taxon>
        <taxon>Dikarya</taxon>
        <taxon>Ascomycota</taxon>
        <taxon>Taphrinomycotina</taxon>
        <taxon>Taphrinomycotina incertae sedis</taxon>
        <taxon>Saitoella</taxon>
    </lineage>
</organism>
<feature type="compositionally biased region" description="Pro residues" evidence="1">
    <location>
        <begin position="1"/>
        <end position="10"/>
    </location>
</feature>
<accession>A0A0E9NN91</accession>
<dbReference type="AlphaFoldDB" id="A0A0E9NN91"/>
<evidence type="ECO:0000313" key="2">
    <source>
        <dbReference type="EMBL" id="GAO51352.1"/>
    </source>
</evidence>
<feature type="compositionally biased region" description="Low complexity" evidence="1">
    <location>
        <begin position="13"/>
        <end position="29"/>
    </location>
</feature>
<reference evidence="2 3" key="3">
    <citation type="journal article" date="2015" name="Genome Announc.">
        <title>Draft Genome Sequence of the Archiascomycetous Yeast Saitoella complicata.</title>
        <authorList>
            <person name="Yamauchi K."/>
            <person name="Kondo S."/>
            <person name="Hamamoto M."/>
            <person name="Takahashi Y."/>
            <person name="Ogura Y."/>
            <person name="Hayashi T."/>
            <person name="Nishida H."/>
        </authorList>
    </citation>
    <scope>NUCLEOTIDE SEQUENCE [LARGE SCALE GENOMIC DNA]</scope>
    <source>
        <strain evidence="2 3">NRRL Y-17804</strain>
    </source>
</reference>
<comment type="caution">
    <text evidence="2">The sequence shown here is derived from an EMBL/GenBank/DDBJ whole genome shotgun (WGS) entry which is preliminary data.</text>
</comment>
<protein>
    <submittedName>
        <fullName evidence="2">Uncharacterized protein</fullName>
    </submittedName>
</protein>
<keyword evidence="3" id="KW-1185">Reference proteome</keyword>
<reference evidence="2 3" key="2">
    <citation type="journal article" date="2014" name="J. Gen. Appl. Microbiol.">
        <title>The early diverging ascomycetous budding yeast Saitoella complicata has three histone deacetylases belonging to the Clr6, Hos2, and Rpd3 lineages.</title>
        <authorList>
            <person name="Nishida H."/>
            <person name="Matsumoto T."/>
            <person name="Kondo S."/>
            <person name="Hamamoto M."/>
            <person name="Yoshikawa H."/>
        </authorList>
    </citation>
    <scope>NUCLEOTIDE SEQUENCE [LARGE SCALE GENOMIC DNA]</scope>
    <source>
        <strain evidence="2 3">NRRL Y-17804</strain>
    </source>
</reference>